<keyword evidence="3" id="KW-1185">Reference proteome</keyword>
<dbReference type="AlphaFoldDB" id="A0AAN8JWN3"/>
<evidence type="ECO:0000313" key="2">
    <source>
        <dbReference type="EMBL" id="KAK6184300.1"/>
    </source>
</evidence>
<evidence type="ECO:0000256" key="1">
    <source>
        <dbReference type="SAM" id="Coils"/>
    </source>
</evidence>
<protein>
    <submittedName>
        <fullName evidence="2">Uncharacterized protein</fullName>
    </submittedName>
</protein>
<proteinExistence type="predicted"/>
<gene>
    <name evidence="2" type="ORF">SNE40_006798</name>
</gene>
<dbReference type="Proteomes" id="UP001347796">
    <property type="component" value="Unassembled WGS sequence"/>
</dbReference>
<organism evidence="2 3">
    <name type="scientific">Patella caerulea</name>
    <name type="common">Rayed Mediterranean limpet</name>
    <dbReference type="NCBI Taxonomy" id="87958"/>
    <lineage>
        <taxon>Eukaryota</taxon>
        <taxon>Metazoa</taxon>
        <taxon>Spiralia</taxon>
        <taxon>Lophotrochozoa</taxon>
        <taxon>Mollusca</taxon>
        <taxon>Gastropoda</taxon>
        <taxon>Patellogastropoda</taxon>
        <taxon>Patelloidea</taxon>
        <taxon>Patellidae</taxon>
        <taxon>Patella</taxon>
    </lineage>
</organism>
<evidence type="ECO:0000313" key="3">
    <source>
        <dbReference type="Proteomes" id="UP001347796"/>
    </source>
</evidence>
<accession>A0AAN8JWN3</accession>
<dbReference type="EMBL" id="JAZGQO010000006">
    <property type="protein sequence ID" value="KAK6184300.1"/>
    <property type="molecule type" value="Genomic_DNA"/>
</dbReference>
<feature type="coiled-coil region" evidence="1">
    <location>
        <begin position="176"/>
        <end position="203"/>
    </location>
</feature>
<reference evidence="2 3" key="1">
    <citation type="submission" date="2024-01" db="EMBL/GenBank/DDBJ databases">
        <title>The genome of the rayed Mediterranean limpet Patella caerulea (Linnaeus, 1758).</title>
        <authorList>
            <person name="Anh-Thu Weber A."/>
            <person name="Halstead-Nussloch G."/>
        </authorList>
    </citation>
    <scope>NUCLEOTIDE SEQUENCE [LARGE SCALE GENOMIC DNA]</scope>
    <source>
        <strain evidence="2">AATW-2023a</strain>
        <tissue evidence="2">Whole specimen</tissue>
    </source>
</reference>
<comment type="caution">
    <text evidence="2">The sequence shown here is derived from an EMBL/GenBank/DDBJ whole genome shotgun (WGS) entry which is preliminary data.</text>
</comment>
<name>A0AAN8JWN3_PATCE</name>
<sequence>MKCPSTGSYLEDDRTFLADYMQCDFQEQQEDGEDQLNISGLLELDLNKQEESSLFHLAGYCLFSVRKHGRVCDNCVLDLEDKSKAVSSGHIEALTRLKEFIPGTPHLTYCSDKAMEIIQTAEAVFRANEKKLHGNKLVNRLRQLTVTACSDEIKKCHEIRDKFLTKFFTVRLRIHANKLNTILKSEKQKKKELEETAMASKSVKMRQMVKSLK</sequence>
<keyword evidence="1" id="KW-0175">Coiled coil</keyword>